<keyword evidence="2" id="KW-0677">Repeat</keyword>
<feature type="domain" description="C2H2-type" evidence="7">
    <location>
        <begin position="265"/>
        <end position="292"/>
    </location>
</feature>
<comment type="caution">
    <text evidence="8">The sequence shown here is derived from an EMBL/GenBank/DDBJ whole genome shotgun (WGS) entry which is preliminary data.</text>
</comment>
<evidence type="ECO:0000256" key="3">
    <source>
        <dbReference type="ARBA" id="ARBA00022771"/>
    </source>
</evidence>
<feature type="domain" description="C2H2-type" evidence="7">
    <location>
        <begin position="295"/>
        <end position="313"/>
    </location>
</feature>
<dbReference type="Proteomes" id="UP001147733">
    <property type="component" value="Unassembled WGS sequence"/>
</dbReference>
<gene>
    <name evidence="8" type="ORF">N7469_007585</name>
</gene>
<keyword evidence="9" id="KW-1185">Reference proteome</keyword>
<dbReference type="PROSITE" id="PS00028">
    <property type="entry name" value="ZINC_FINGER_C2H2_1"/>
    <property type="match status" value="1"/>
</dbReference>
<keyword evidence="4" id="KW-0862">Zinc</keyword>
<evidence type="ECO:0000259" key="7">
    <source>
        <dbReference type="PROSITE" id="PS50157"/>
    </source>
</evidence>
<reference evidence="8" key="2">
    <citation type="journal article" date="2023" name="IMA Fungus">
        <title>Comparative genomic study of the Penicillium genus elucidates a diverse pangenome and 15 lateral gene transfer events.</title>
        <authorList>
            <person name="Petersen C."/>
            <person name="Sorensen T."/>
            <person name="Nielsen M.R."/>
            <person name="Sondergaard T.E."/>
            <person name="Sorensen J.L."/>
            <person name="Fitzpatrick D.A."/>
            <person name="Frisvad J.C."/>
            <person name="Nielsen K.L."/>
        </authorList>
    </citation>
    <scope>NUCLEOTIDE SEQUENCE</scope>
    <source>
        <strain evidence="8">IBT 23319</strain>
    </source>
</reference>
<proteinExistence type="predicted"/>
<dbReference type="InterPro" id="IPR036236">
    <property type="entry name" value="Znf_C2H2_sf"/>
</dbReference>
<feature type="region of interest" description="Disordered" evidence="6">
    <location>
        <begin position="213"/>
        <end position="252"/>
    </location>
</feature>
<feature type="compositionally biased region" description="Polar residues" evidence="6">
    <location>
        <begin position="220"/>
        <end position="238"/>
    </location>
</feature>
<dbReference type="Pfam" id="PF00096">
    <property type="entry name" value="zf-C2H2"/>
    <property type="match status" value="1"/>
</dbReference>
<dbReference type="GO" id="GO:0008270">
    <property type="term" value="F:zinc ion binding"/>
    <property type="evidence" value="ECO:0007669"/>
    <property type="project" value="UniProtKB-KW"/>
</dbReference>
<keyword evidence="3 5" id="KW-0863">Zinc-finger</keyword>
<dbReference type="EMBL" id="JAPQKT010000006">
    <property type="protein sequence ID" value="KAJ5227579.1"/>
    <property type="molecule type" value="Genomic_DNA"/>
</dbReference>
<evidence type="ECO:0000256" key="6">
    <source>
        <dbReference type="SAM" id="MobiDB-lite"/>
    </source>
</evidence>
<dbReference type="GO" id="GO:0000981">
    <property type="term" value="F:DNA-binding transcription factor activity, RNA polymerase II-specific"/>
    <property type="evidence" value="ECO:0007669"/>
    <property type="project" value="TreeGrafter"/>
</dbReference>
<dbReference type="GO" id="GO:0005634">
    <property type="term" value="C:nucleus"/>
    <property type="evidence" value="ECO:0007669"/>
    <property type="project" value="TreeGrafter"/>
</dbReference>
<keyword evidence="1" id="KW-0479">Metal-binding</keyword>
<organism evidence="8 9">
    <name type="scientific">Penicillium citrinum</name>
    <dbReference type="NCBI Taxonomy" id="5077"/>
    <lineage>
        <taxon>Eukaryota</taxon>
        <taxon>Fungi</taxon>
        <taxon>Dikarya</taxon>
        <taxon>Ascomycota</taxon>
        <taxon>Pezizomycotina</taxon>
        <taxon>Eurotiomycetes</taxon>
        <taxon>Eurotiomycetidae</taxon>
        <taxon>Eurotiales</taxon>
        <taxon>Aspergillaceae</taxon>
        <taxon>Penicillium</taxon>
    </lineage>
</organism>
<dbReference type="SMART" id="SM00355">
    <property type="entry name" value="ZnF_C2H2"/>
    <property type="match status" value="2"/>
</dbReference>
<dbReference type="PROSITE" id="PS50157">
    <property type="entry name" value="ZINC_FINGER_C2H2_2"/>
    <property type="match status" value="2"/>
</dbReference>
<sequence>MDQTANCPASMVPSLPEDGSSMETLSPYLSPVSATATRDGAHPLVGLGISNCSLDPNFDASTGFSYPVSYTTSPNTFPADQLLTPSAFYDVPLKPQDLSSDPTCVSIHNAFSDASLSPLSPYGSQPMSASPSYNSNLEIQCGQDSYPRMTAYWDSKPSSGPPTPMETRTVKGDPISALQRLPGQVQYCAPFKSTYLSTNAGLPYNVPYMEDSDRDARKLQASSRQMDPSTSINSSSEVGTMPMSKPPQRPRTASAGERIAAGKGFSCSVCGFTFTRKSNCKEHEKKHDPSSRRYFPCSECSKAFGRNADLKRHVDNVRPIDLALP</sequence>
<evidence type="ECO:0000256" key="4">
    <source>
        <dbReference type="ARBA" id="ARBA00022833"/>
    </source>
</evidence>
<evidence type="ECO:0000256" key="2">
    <source>
        <dbReference type="ARBA" id="ARBA00022737"/>
    </source>
</evidence>
<dbReference type="OrthoDB" id="6910977at2759"/>
<protein>
    <recommendedName>
        <fullName evidence="7">C2H2-type domain-containing protein</fullName>
    </recommendedName>
</protein>
<accession>A0A9W9NWR2</accession>
<dbReference type="InterPro" id="IPR013087">
    <property type="entry name" value="Znf_C2H2_type"/>
</dbReference>
<evidence type="ECO:0000313" key="8">
    <source>
        <dbReference type="EMBL" id="KAJ5227579.1"/>
    </source>
</evidence>
<dbReference type="SUPFAM" id="SSF57667">
    <property type="entry name" value="beta-beta-alpha zinc fingers"/>
    <property type="match status" value="1"/>
</dbReference>
<feature type="region of interest" description="Disordered" evidence="6">
    <location>
        <begin position="1"/>
        <end position="27"/>
    </location>
</feature>
<dbReference type="AlphaFoldDB" id="A0A9W9NWR2"/>
<dbReference type="GeneID" id="81385670"/>
<dbReference type="Gene3D" id="3.30.160.60">
    <property type="entry name" value="Classic Zinc Finger"/>
    <property type="match status" value="2"/>
</dbReference>
<evidence type="ECO:0000313" key="9">
    <source>
        <dbReference type="Proteomes" id="UP001147733"/>
    </source>
</evidence>
<dbReference type="PANTHER" id="PTHR24408">
    <property type="entry name" value="ZINC FINGER PROTEIN"/>
    <property type="match status" value="1"/>
</dbReference>
<dbReference type="GO" id="GO:0043565">
    <property type="term" value="F:sequence-specific DNA binding"/>
    <property type="evidence" value="ECO:0007669"/>
    <property type="project" value="TreeGrafter"/>
</dbReference>
<evidence type="ECO:0000256" key="5">
    <source>
        <dbReference type="PROSITE-ProRule" id="PRU00042"/>
    </source>
</evidence>
<evidence type="ECO:0000256" key="1">
    <source>
        <dbReference type="ARBA" id="ARBA00022723"/>
    </source>
</evidence>
<reference evidence="8" key="1">
    <citation type="submission" date="2022-11" db="EMBL/GenBank/DDBJ databases">
        <authorList>
            <person name="Petersen C."/>
        </authorList>
    </citation>
    <scope>NUCLEOTIDE SEQUENCE</scope>
    <source>
        <strain evidence="8">IBT 23319</strain>
    </source>
</reference>
<name>A0A9W9NWR2_PENCI</name>
<dbReference type="PANTHER" id="PTHR24408:SF58">
    <property type="entry name" value="TRANSCRIPTION FACTOR (TFIIIA), PUTATIVE (AFU_ORTHOLOGUE AFUA_1G05150)-RELATED"/>
    <property type="match status" value="1"/>
</dbReference>
<dbReference type="RefSeq" id="XP_056499944.1">
    <property type="nucleotide sequence ID" value="XM_056646503.1"/>
</dbReference>